<dbReference type="PANTHER" id="PTHR24278">
    <property type="entry name" value="COAGULATION FACTOR"/>
    <property type="match status" value="1"/>
</dbReference>
<evidence type="ECO:0000256" key="22">
    <source>
        <dbReference type="ARBA" id="ARBA00023157"/>
    </source>
</evidence>
<dbReference type="InterPro" id="IPR009003">
    <property type="entry name" value="Peptidase_S1_PA"/>
</dbReference>
<feature type="chain" id="PRO_5026985434" description="Coagulation factor IX" evidence="29">
    <location>
        <begin position="22"/>
        <end position="458"/>
    </location>
</feature>
<dbReference type="SUPFAM" id="SSF57196">
    <property type="entry name" value="EGF/Laminin"/>
    <property type="match status" value="2"/>
</dbReference>
<feature type="active site" description="Charge relay system" evidence="26">
    <location>
        <position position="265"/>
    </location>
</feature>
<dbReference type="InterPro" id="IPR000152">
    <property type="entry name" value="EGF-type_Asp/Asn_hydroxyl_site"/>
</dbReference>
<dbReference type="PROSITE" id="PS50240">
    <property type="entry name" value="TRYPSIN_DOM"/>
    <property type="match status" value="1"/>
</dbReference>
<dbReference type="InterPro" id="IPR017857">
    <property type="entry name" value="Coagulation_fac-like_Gla_dom"/>
</dbReference>
<evidence type="ECO:0000313" key="34">
    <source>
        <dbReference type="RefSeq" id="XP_026541112.1"/>
    </source>
</evidence>
<keyword evidence="24" id="KW-0379">Hydroxylation</keyword>
<dbReference type="Pfam" id="PF00008">
    <property type="entry name" value="EGF"/>
    <property type="match status" value="1"/>
</dbReference>
<gene>
    <name evidence="34" type="primary">F9</name>
</gene>
<evidence type="ECO:0000256" key="4">
    <source>
        <dbReference type="ARBA" id="ARBA00009228"/>
    </source>
</evidence>
<dbReference type="PRINTS" id="PR00001">
    <property type="entry name" value="GLABLOOD"/>
</dbReference>
<dbReference type="Proteomes" id="UP000504612">
    <property type="component" value="Unplaced"/>
</dbReference>
<keyword evidence="11" id="KW-0800">Toxin</keyword>
<dbReference type="GO" id="GO:0007596">
    <property type="term" value="P:blood coagulation"/>
    <property type="evidence" value="ECO:0007669"/>
    <property type="project" value="UniProtKB-KW"/>
</dbReference>
<reference evidence="34" key="1">
    <citation type="submission" date="2025-08" db="UniProtKB">
        <authorList>
            <consortium name="RefSeq"/>
        </authorList>
    </citation>
    <scope>IDENTIFICATION</scope>
</reference>
<dbReference type="InterPro" id="IPR000742">
    <property type="entry name" value="EGF"/>
</dbReference>
<keyword evidence="14" id="KW-0479">Metal-binding</keyword>
<dbReference type="PROSITE" id="PS01186">
    <property type="entry name" value="EGF_2"/>
    <property type="match status" value="1"/>
</dbReference>
<dbReference type="Pfam" id="PF14670">
    <property type="entry name" value="FXa_inhibition"/>
    <property type="match status" value="1"/>
</dbReference>
<dbReference type="GO" id="GO:0005509">
    <property type="term" value="F:calcium ion binding"/>
    <property type="evidence" value="ECO:0007669"/>
    <property type="project" value="InterPro"/>
</dbReference>
<keyword evidence="23" id="KW-0325">Glycoprotein</keyword>
<feature type="signal peptide" evidence="29">
    <location>
        <begin position="1"/>
        <end position="21"/>
    </location>
</feature>
<proteinExistence type="inferred from homology"/>
<evidence type="ECO:0000256" key="2">
    <source>
        <dbReference type="ARBA" id="ARBA00002741"/>
    </source>
</evidence>
<dbReference type="PANTHER" id="PTHR24278:SF31">
    <property type="entry name" value="COAGULATION FACTOR IX"/>
    <property type="match status" value="1"/>
</dbReference>
<dbReference type="GO" id="GO:0004252">
    <property type="term" value="F:serine-type endopeptidase activity"/>
    <property type="evidence" value="ECO:0007669"/>
    <property type="project" value="UniProtKB-EC"/>
</dbReference>
<evidence type="ECO:0000256" key="17">
    <source>
        <dbReference type="ARBA" id="ARBA00022837"/>
    </source>
</evidence>
<evidence type="ECO:0000256" key="9">
    <source>
        <dbReference type="ARBA" id="ARBA00022536"/>
    </source>
</evidence>
<dbReference type="CDD" id="cd00190">
    <property type="entry name" value="Tryp_SPc"/>
    <property type="match status" value="1"/>
</dbReference>
<dbReference type="PROSITE" id="PS50026">
    <property type="entry name" value="EGF_3"/>
    <property type="match status" value="1"/>
</dbReference>
<dbReference type="GeneID" id="113423773"/>
<evidence type="ECO:0000256" key="14">
    <source>
        <dbReference type="ARBA" id="ARBA00022723"/>
    </source>
</evidence>
<keyword evidence="19" id="KW-0655">Prothrombin activator</keyword>
<evidence type="ECO:0000256" key="23">
    <source>
        <dbReference type="ARBA" id="ARBA00023180"/>
    </source>
</evidence>
<dbReference type="GO" id="GO:0031638">
    <property type="term" value="P:zymogen activation"/>
    <property type="evidence" value="ECO:0007669"/>
    <property type="project" value="TreeGrafter"/>
</dbReference>
<keyword evidence="12 28" id="KW-0645">Protease</keyword>
<keyword evidence="29" id="KW-0732">Signal</keyword>
<evidence type="ECO:0000256" key="13">
    <source>
        <dbReference type="ARBA" id="ARBA00022696"/>
    </source>
</evidence>
<evidence type="ECO:0000256" key="1">
    <source>
        <dbReference type="ARBA" id="ARBA00001368"/>
    </source>
</evidence>
<comment type="function">
    <text evidence="2">Factor IX is a vitamin K-dependent plasma protein that participates in the intrinsic pathway of blood coagulation by converting factor X to its active form in the presence of Ca(2+) ions, phospholipids, and factor VIIIa.</text>
</comment>
<dbReference type="PIRSF" id="PIRSF001143">
    <property type="entry name" value="Factor_X"/>
    <property type="match status" value="1"/>
</dbReference>
<dbReference type="InterPro" id="IPR018097">
    <property type="entry name" value="EGF_Ca-bd_CS"/>
</dbReference>
<evidence type="ECO:0000256" key="3">
    <source>
        <dbReference type="ARBA" id="ARBA00004613"/>
    </source>
</evidence>
<dbReference type="InterPro" id="IPR043504">
    <property type="entry name" value="Peptidase_S1_PA_chymotrypsin"/>
</dbReference>
<dbReference type="KEGG" id="nss:113423773"/>
<sequence>MANSVLVSALGLLGCVFLSECAVFINQEKASTVLHRYKRFNSGRLEEVLQGNLERECLEEVCNFEEAREIFENDEQTMRFWTVYLDGDQCEPNPCKNGGRCEDGTNDYTCWCPGGFDGKSCELDATCKTKNGGCKQFCKDNEVGRAVCSCTAGYKLSEDMKTCEPTVPFPCGMIQAPEAKIKFTRSHPSNSFDHWISSSNATEDLEEGYNHTQVSFHLSARIRVVGGMESKKGEVPWQVHLLNSEGKGFCGGTIINEKWIVTAAHCLEFQPQRIVAGEHNVYIVDNTEQYRNVVRAIPHPTYNSTTKYHNDIALLELDTPLEFNHYVIPICIGDKEFTNSLLKFGLGTVSGWGKLAYQGRQASILQVLQIRFIDRPTCLRSSSYPILANMFCAGHPDGAKDTCQGDSGGPYTTDIEHVWFLTGITSWGEQCAKKDKYGIYTRISRYVKWIRETTKLHK</sequence>
<dbReference type="InterPro" id="IPR012224">
    <property type="entry name" value="Pept_S1A_FX"/>
</dbReference>
<feature type="disulfide bond" evidence="27">
    <location>
        <begin position="112"/>
        <end position="121"/>
    </location>
</feature>
<dbReference type="Gene3D" id="2.40.10.10">
    <property type="entry name" value="Trypsin-like serine proteases"/>
    <property type="match status" value="2"/>
</dbReference>
<accession>A0A6J1VCW5</accession>
<protein>
    <recommendedName>
        <fullName evidence="6">Coagulation factor IX</fullName>
        <ecNumber evidence="5">3.4.21.22</ecNumber>
    </recommendedName>
    <alternativeName>
        <fullName evidence="25">Christmas factor</fullName>
    </alternativeName>
</protein>
<dbReference type="SMART" id="SM00181">
    <property type="entry name" value="EGF"/>
    <property type="match status" value="2"/>
</dbReference>
<dbReference type="CTD" id="2158"/>
<evidence type="ECO:0000256" key="24">
    <source>
        <dbReference type="ARBA" id="ARBA00023278"/>
    </source>
</evidence>
<dbReference type="FunFam" id="2.10.25.10:FF:000162">
    <property type="entry name" value="Coagulation factor X (Predicted)"/>
    <property type="match status" value="1"/>
</dbReference>
<evidence type="ECO:0000256" key="7">
    <source>
        <dbReference type="ARBA" id="ARBA00022479"/>
    </source>
</evidence>
<keyword evidence="8" id="KW-0964">Secreted</keyword>
<evidence type="ECO:0000256" key="16">
    <source>
        <dbReference type="ARBA" id="ARBA00022825"/>
    </source>
</evidence>
<dbReference type="SMART" id="SM00020">
    <property type="entry name" value="Tryp_SPc"/>
    <property type="match status" value="1"/>
</dbReference>
<evidence type="ECO:0000256" key="6">
    <source>
        <dbReference type="ARBA" id="ARBA00019454"/>
    </source>
</evidence>
<keyword evidence="10" id="KW-0597">Phosphoprotein</keyword>
<dbReference type="FunFam" id="2.10.25.10:FF:000259">
    <property type="entry name" value="Coagulation factor VII"/>
    <property type="match status" value="1"/>
</dbReference>
<dbReference type="GO" id="GO:0090729">
    <property type="term" value="F:toxin activity"/>
    <property type="evidence" value="ECO:0007669"/>
    <property type="project" value="UniProtKB-KW"/>
</dbReference>
<keyword evidence="9 27" id="KW-0245">EGF-like domain</keyword>
<dbReference type="InterPro" id="IPR035972">
    <property type="entry name" value="GLA-like_dom_SF"/>
</dbReference>
<comment type="catalytic activity">
    <reaction evidence="1">
        <text>Selective cleavage of Arg-|-Ile bond in factor X to form factor Xa.</text>
        <dbReference type="EC" id="3.4.21.22"/>
    </reaction>
</comment>
<dbReference type="PRINTS" id="PR00010">
    <property type="entry name" value="EGFBLOOD"/>
</dbReference>
<dbReference type="Gene3D" id="2.10.25.10">
    <property type="entry name" value="Laminin"/>
    <property type="match status" value="2"/>
</dbReference>
<dbReference type="PROSITE" id="PS01187">
    <property type="entry name" value="EGF_CA"/>
    <property type="match status" value="1"/>
</dbReference>
<organism evidence="33 34">
    <name type="scientific">Notechis scutatus</name>
    <name type="common">mainland tiger snake</name>
    <dbReference type="NCBI Taxonomy" id="8663"/>
    <lineage>
        <taxon>Eukaryota</taxon>
        <taxon>Metazoa</taxon>
        <taxon>Chordata</taxon>
        <taxon>Craniata</taxon>
        <taxon>Vertebrata</taxon>
        <taxon>Euteleostomi</taxon>
        <taxon>Lepidosauria</taxon>
        <taxon>Squamata</taxon>
        <taxon>Bifurcata</taxon>
        <taxon>Unidentata</taxon>
        <taxon>Episquamata</taxon>
        <taxon>Toxicofera</taxon>
        <taxon>Serpentes</taxon>
        <taxon>Colubroidea</taxon>
        <taxon>Elapidae</taxon>
        <taxon>Hydrophiinae</taxon>
        <taxon>Notechis</taxon>
    </lineage>
</organism>
<evidence type="ECO:0000256" key="8">
    <source>
        <dbReference type="ARBA" id="ARBA00022525"/>
    </source>
</evidence>
<feature type="domain" description="Gla" evidence="32">
    <location>
        <begin position="40"/>
        <end position="86"/>
    </location>
</feature>
<dbReference type="PROSITE" id="PS00011">
    <property type="entry name" value="GLA_1"/>
    <property type="match status" value="1"/>
</dbReference>
<keyword evidence="7" id="KW-0301">Gamma-carboxyglutamic acid</keyword>
<evidence type="ECO:0000256" key="5">
    <source>
        <dbReference type="ARBA" id="ARBA00012066"/>
    </source>
</evidence>
<keyword evidence="15 28" id="KW-0378">Hydrolase</keyword>
<dbReference type="PROSITE" id="PS00022">
    <property type="entry name" value="EGF_1"/>
    <property type="match status" value="1"/>
</dbReference>
<dbReference type="GO" id="GO:0005615">
    <property type="term" value="C:extracellular space"/>
    <property type="evidence" value="ECO:0007669"/>
    <property type="project" value="TreeGrafter"/>
</dbReference>
<evidence type="ECO:0000256" key="26">
    <source>
        <dbReference type="PIRSR" id="PIRSR001143-1"/>
    </source>
</evidence>
<evidence type="ECO:0000256" key="11">
    <source>
        <dbReference type="ARBA" id="ARBA00022656"/>
    </source>
</evidence>
<dbReference type="InterPro" id="IPR000294">
    <property type="entry name" value="GLA_domain"/>
</dbReference>
<keyword evidence="18" id="KW-0460">Magnesium</keyword>
<evidence type="ECO:0000259" key="31">
    <source>
        <dbReference type="PROSITE" id="PS50240"/>
    </source>
</evidence>
<dbReference type="AlphaFoldDB" id="A0A6J1VCW5"/>
<dbReference type="SMART" id="SM00069">
    <property type="entry name" value="GLA"/>
    <property type="match status" value="1"/>
</dbReference>
<dbReference type="SMART" id="SM00179">
    <property type="entry name" value="EGF_CA"/>
    <property type="match status" value="2"/>
</dbReference>
<evidence type="ECO:0000256" key="25">
    <source>
        <dbReference type="ARBA" id="ARBA00031357"/>
    </source>
</evidence>
<evidence type="ECO:0000256" key="21">
    <source>
        <dbReference type="ARBA" id="ARBA00023145"/>
    </source>
</evidence>
<keyword evidence="16 28" id="KW-0720">Serine protease</keyword>
<keyword evidence="20" id="KW-0094">Blood coagulation</keyword>
<dbReference type="SUPFAM" id="SSF57630">
    <property type="entry name" value="GLA-domain"/>
    <property type="match status" value="1"/>
</dbReference>
<keyword evidence="17" id="KW-0106">Calcium</keyword>
<comment type="subcellular location">
    <subcellularLocation>
        <location evidence="3">Secreted</location>
    </subcellularLocation>
</comment>
<dbReference type="Pfam" id="PF00594">
    <property type="entry name" value="Gla"/>
    <property type="match status" value="1"/>
</dbReference>
<dbReference type="RefSeq" id="XP_026541112.1">
    <property type="nucleotide sequence ID" value="XM_026685327.1"/>
</dbReference>
<dbReference type="FunFam" id="4.10.740.10:FF:000001">
    <property type="entry name" value="vitamin K-dependent protein S"/>
    <property type="match status" value="1"/>
</dbReference>
<comment type="caution">
    <text evidence="27">Lacks conserved residue(s) required for the propagation of feature annotation.</text>
</comment>
<dbReference type="CDD" id="cd00054">
    <property type="entry name" value="EGF_CA"/>
    <property type="match status" value="1"/>
</dbReference>
<dbReference type="Pfam" id="PF00089">
    <property type="entry name" value="Trypsin"/>
    <property type="match status" value="1"/>
</dbReference>
<evidence type="ECO:0000256" key="18">
    <source>
        <dbReference type="ARBA" id="ARBA00022842"/>
    </source>
</evidence>
<dbReference type="GO" id="GO:0044469">
    <property type="term" value="P:venom-mediated blood coagulation"/>
    <property type="evidence" value="ECO:0007669"/>
    <property type="project" value="UniProtKB-ARBA"/>
</dbReference>
<evidence type="ECO:0000256" key="27">
    <source>
        <dbReference type="PROSITE-ProRule" id="PRU00076"/>
    </source>
</evidence>
<dbReference type="InterPro" id="IPR001254">
    <property type="entry name" value="Trypsin_dom"/>
</dbReference>
<dbReference type="FunFam" id="2.40.10.10:FF:000013">
    <property type="entry name" value="Coagulation factor X"/>
    <property type="match status" value="1"/>
</dbReference>
<evidence type="ECO:0000256" key="10">
    <source>
        <dbReference type="ARBA" id="ARBA00022553"/>
    </source>
</evidence>
<evidence type="ECO:0000256" key="20">
    <source>
        <dbReference type="ARBA" id="ARBA00023084"/>
    </source>
</evidence>
<evidence type="ECO:0000256" key="28">
    <source>
        <dbReference type="RuleBase" id="RU363034"/>
    </source>
</evidence>
<dbReference type="InterPro" id="IPR001881">
    <property type="entry name" value="EGF-like_Ca-bd_dom"/>
</dbReference>
<dbReference type="Gene3D" id="4.10.740.10">
    <property type="entry name" value="Coagulation Factor IX"/>
    <property type="match status" value="1"/>
</dbReference>
<feature type="domain" description="EGF-like" evidence="30">
    <location>
        <begin position="86"/>
        <end position="122"/>
    </location>
</feature>
<feature type="active site" description="Charge relay system" evidence="26">
    <location>
        <position position="407"/>
    </location>
</feature>
<keyword evidence="33" id="KW-1185">Reference proteome</keyword>
<dbReference type="EC" id="3.4.21.22" evidence="5"/>
<evidence type="ECO:0000256" key="29">
    <source>
        <dbReference type="SAM" id="SignalP"/>
    </source>
</evidence>
<keyword evidence="21" id="KW-0865">Zymogen</keyword>
<evidence type="ECO:0000256" key="15">
    <source>
        <dbReference type="ARBA" id="ARBA00022801"/>
    </source>
</evidence>
<dbReference type="InterPro" id="IPR001314">
    <property type="entry name" value="Peptidase_S1A"/>
</dbReference>
<dbReference type="PROSITE" id="PS50998">
    <property type="entry name" value="GLA_2"/>
    <property type="match status" value="1"/>
</dbReference>
<feature type="active site" description="Charge relay system" evidence="26">
    <location>
        <position position="311"/>
    </location>
</feature>
<feature type="domain" description="Peptidase S1" evidence="31">
    <location>
        <begin position="224"/>
        <end position="455"/>
    </location>
</feature>
<dbReference type="PROSITE" id="PS00135">
    <property type="entry name" value="TRYPSIN_SER"/>
    <property type="match status" value="1"/>
</dbReference>
<dbReference type="PROSITE" id="PS00134">
    <property type="entry name" value="TRYPSIN_HIS"/>
    <property type="match status" value="1"/>
</dbReference>
<dbReference type="InterPro" id="IPR033116">
    <property type="entry name" value="TRYPSIN_SER"/>
</dbReference>
<dbReference type="GO" id="GO:0016504">
    <property type="term" value="F:peptidase activator activity"/>
    <property type="evidence" value="ECO:0007669"/>
    <property type="project" value="UniProtKB-KW"/>
</dbReference>
<dbReference type="InterPro" id="IPR018114">
    <property type="entry name" value="TRYPSIN_HIS"/>
</dbReference>
<keyword evidence="13" id="KW-0356">Hemostasis</keyword>
<dbReference type="InterPro" id="IPR050442">
    <property type="entry name" value="Peptidase_S1_coag_factors"/>
</dbReference>
<comment type="similarity">
    <text evidence="4">Belongs to the peptidase S1 family. Snake venom subfamily.</text>
</comment>
<evidence type="ECO:0000313" key="33">
    <source>
        <dbReference type="Proteomes" id="UP000504612"/>
    </source>
</evidence>
<name>A0A6J1VCW5_9SAUR</name>
<dbReference type="PRINTS" id="PR00722">
    <property type="entry name" value="CHYMOTRYPSIN"/>
</dbReference>
<evidence type="ECO:0000256" key="12">
    <source>
        <dbReference type="ARBA" id="ARBA00022670"/>
    </source>
</evidence>
<evidence type="ECO:0000256" key="19">
    <source>
        <dbReference type="ARBA" id="ARBA00022866"/>
    </source>
</evidence>
<keyword evidence="22 27" id="KW-1015">Disulfide bond</keyword>
<evidence type="ECO:0000259" key="32">
    <source>
        <dbReference type="PROSITE" id="PS50998"/>
    </source>
</evidence>
<dbReference type="SUPFAM" id="SSF50494">
    <property type="entry name" value="Trypsin-like serine proteases"/>
    <property type="match status" value="1"/>
</dbReference>
<evidence type="ECO:0000259" key="30">
    <source>
        <dbReference type="PROSITE" id="PS50026"/>
    </source>
</evidence>
<dbReference type="PROSITE" id="PS00010">
    <property type="entry name" value="ASX_HYDROXYL"/>
    <property type="match status" value="1"/>
</dbReference>